<sequence length="258" mass="27555">MPAPHNPFKAALKNGETVIGCWLSLGDPLSTEIAGTAGFDWLLIDSEHTPYDITRIRMQLMALESSDSHAAVRVPVGETWILKQVLDAGAQTVLVPMVETADQARQLVHDVRYPPTGGRGVGYSGARCSRFGAITDYGQTADDQICLLIQVENRAGIANLDDILAVDGIDGVFIGPADLSADMGFMGQLTHPEVQATIKGAFERIEAAGKAPGVLATTPEFTQDCLDWGARFVATGLDLLILTKALRSLAATWVPKGR</sequence>
<evidence type="ECO:0000259" key="4">
    <source>
        <dbReference type="Pfam" id="PF03328"/>
    </source>
</evidence>
<comment type="caution">
    <text evidence="5">The sequence shown here is derived from an EMBL/GenBank/DDBJ whole genome shotgun (WGS) entry which is preliminary data.</text>
</comment>
<protein>
    <submittedName>
        <fullName evidence="5">HpcH/HpaI aldolase/citrate lyase family protein</fullName>
    </submittedName>
</protein>
<dbReference type="SUPFAM" id="SSF51621">
    <property type="entry name" value="Phosphoenolpyruvate/pyruvate domain"/>
    <property type="match status" value="1"/>
</dbReference>
<gene>
    <name evidence="5" type="ORF">ACERZ8_06880</name>
</gene>
<comment type="catalytic activity">
    <reaction evidence="3">
        <text>D-glyceraldehyde + pyruvate = 2-dehydro-3-deoxy-L-galactonate</text>
        <dbReference type="Rhea" id="RHEA:80055"/>
        <dbReference type="ChEBI" id="CHEBI:15361"/>
        <dbReference type="ChEBI" id="CHEBI:17378"/>
        <dbReference type="ChEBI" id="CHEBI:75545"/>
    </reaction>
</comment>
<evidence type="ECO:0000256" key="1">
    <source>
        <dbReference type="ARBA" id="ARBA00022723"/>
    </source>
</evidence>
<dbReference type="InterPro" id="IPR050251">
    <property type="entry name" value="HpcH-HpaI_aldolase"/>
</dbReference>
<dbReference type="PANTHER" id="PTHR30502">
    <property type="entry name" value="2-KETO-3-DEOXY-L-RHAMNONATE ALDOLASE"/>
    <property type="match status" value="1"/>
</dbReference>
<dbReference type="Gene3D" id="3.20.20.60">
    <property type="entry name" value="Phosphoenolpyruvate-binding domains"/>
    <property type="match status" value="1"/>
</dbReference>
<dbReference type="EMBL" id="JBHDIY010000002">
    <property type="protein sequence ID" value="MFL4469602.1"/>
    <property type="molecule type" value="Genomic_DNA"/>
</dbReference>
<keyword evidence="1" id="KW-0479">Metal-binding</keyword>
<dbReference type="InterPro" id="IPR005000">
    <property type="entry name" value="Aldolase/citrate-lyase_domain"/>
</dbReference>
<evidence type="ECO:0000313" key="6">
    <source>
        <dbReference type="Proteomes" id="UP001627408"/>
    </source>
</evidence>
<name>A0ABW8UVB6_9RHOB</name>
<dbReference type="RefSeq" id="WP_407591466.1">
    <property type="nucleotide sequence ID" value="NZ_JBHDIY010000002.1"/>
</dbReference>
<dbReference type="Proteomes" id="UP001627408">
    <property type="component" value="Unassembled WGS sequence"/>
</dbReference>
<evidence type="ECO:0000256" key="3">
    <source>
        <dbReference type="ARBA" id="ARBA00045074"/>
    </source>
</evidence>
<dbReference type="InterPro" id="IPR040442">
    <property type="entry name" value="Pyrv_kinase-like_dom_sf"/>
</dbReference>
<keyword evidence="6" id="KW-1185">Reference proteome</keyword>
<dbReference type="PANTHER" id="PTHR30502:SF4">
    <property type="entry name" value="5-KETO-4-DEOXY-D-GLUCARATE ALDOLASE"/>
    <property type="match status" value="1"/>
</dbReference>
<reference evidence="5 6" key="1">
    <citation type="submission" date="2024-08" db="EMBL/GenBank/DDBJ databases">
        <title>Tateyamaria sp. nov., isolated from marine algae.</title>
        <authorList>
            <person name="Choi B.J."/>
            <person name="Kim J.M."/>
            <person name="Lee J.K."/>
            <person name="Choi D.G."/>
            <person name="Bayburt H."/>
            <person name="Baek J.H."/>
            <person name="Han D.M."/>
            <person name="Jeon C.O."/>
        </authorList>
    </citation>
    <scope>NUCLEOTIDE SEQUENCE [LARGE SCALE GENOMIC DNA]</scope>
    <source>
        <strain evidence="5 6">KMU-156</strain>
    </source>
</reference>
<evidence type="ECO:0000313" key="5">
    <source>
        <dbReference type="EMBL" id="MFL4469602.1"/>
    </source>
</evidence>
<dbReference type="GO" id="GO:0016829">
    <property type="term" value="F:lyase activity"/>
    <property type="evidence" value="ECO:0007669"/>
    <property type="project" value="UniProtKB-KW"/>
</dbReference>
<keyword evidence="2 5" id="KW-0456">Lyase</keyword>
<dbReference type="InterPro" id="IPR015813">
    <property type="entry name" value="Pyrv/PenolPyrv_kinase-like_dom"/>
</dbReference>
<proteinExistence type="predicted"/>
<accession>A0ABW8UVB6</accession>
<feature type="domain" description="HpcH/HpaI aldolase/citrate lyase" evidence="4">
    <location>
        <begin position="19"/>
        <end position="242"/>
    </location>
</feature>
<organism evidence="5 6">
    <name type="scientific">Tateyamaria armeniaca</name>
    <dbReference type="NCBI Taxonomy" id="2518930"/>
    <lineage>
        <taxon>Bacteria</taxon>
        <taxon>Pseudomonadati</taxon>
        <taxon>Pseudomonadota</taxon>
        <taxon>Alphaproteobacteria</taxon>
        <taxon>Rhodobacterales</taxon>
        <taxon>Roseobacteraceae</taxon>
        <taxon>Tateyamaria</taxon>
    </lineage>
</organism>
<dbReference type="Pfam" id="PF03328">
    <property type="entry name" value="HpcH_HpaI"/>
    <property type="match status" value="1"/>
</dbReference>
<evidence type="ECO:0000256" key="2">
    <source>
        <dbReference type="ARBA" id="ARBA00023239"/>
    </source>
</evidence>